<dbReference type="OrthoDB" id="1658288at2759"/>
<keyword evidence="2 3" id="KW-0802">TPR repeat</keyword>
<dbReference type="EMBL" id="NEDP02076610">
    <property type="protein sequence ID" value="OWF36476.1"/>
    <property type="molecule type" value="Genomic_DNA"/>
</dbReference>
<evidence type="ECO:0000256" key="3">
    <source>
        <dbReference type="PROSITE-ProRule" id="PRU00339"/>
    </source>
</evidence>
<dbReference type="Pfam" id="PF13181">
    <property type="entry name" value="TPR_8"/>
    <property type="match status" value="3"/>
</dbReference>
<feature type="repeat" description="TPR" evidence="3">
    <location>
        <begin position="160"/>
        <end position="193"/>
    </location>
</feature>
<dbReference type="STRING" id="6573.A0A210PJ82"/>
<dbReference type="SMART" id="SM00028">
    <property type="entry name" value="TPR"/>
    <property type="match status" value="12"/>
</dbReference>
<organism evidence="4 5">
    <name type="scientific">Mizuhopecten yessoensis</name>
    <name type="common">Japanese scallop</name>
    <name type="synonym">Patinopecten yessoensis</name>
    <dbReference type="NCBI Taxonomy" id="6573"/>
    <lineage>
        <taxon>Eukaryota</taxon>
        <taxon>Metazoa</taxon>
        <taxon>Spiralia</taxon>
        <taxon>Lophotrochozoa</taxon>
        <taxon>Mollusca</taxon>
        <taxon>Bivalvia</taxon>
        <taxon>Autobranchia</taxon>
        <taxon>Pteriomorphia</taxon>
        <taxon>Pectinida</taxon>
        <taxon>Pectinoidea</taxon>
        <taxon>Pectinidae</taxon>
        <taxon>Mizuhopecten</taxon>
    </lineage>
</organism>
<keyword evidence="1" id="KW-0677">Repeat</keyword>
<evidence type="ECO:0000313" key="5">
    <source>
        <dbReference type="Proteomes" id="UP000242188"/>
    </source>
</evidence>
<dbReference type="InterPro" id="IPR019734">
    <property type="entry name" value="TPR_rpt"/>
</dbReference>
<feature type="repeat" description="TPR" evidence="3">
    <location>
        <begin position="331"/>
        <end position="364"/>
    </location>
</feature>
<feature type="repeat" description="TPR" evidence="3">
    <location>
        <begin position="433"/>
        <end position="466"/>
    </location>
</feature>
<dbReference type="Gene3D" id="1.25.40.10">
    <property type="entry name" value="Tetratricopeptide repeat domain"/>
    <property type="match status" value="6"/>
</dbReference>
<dbReference type="PANTHER" id="PTHR44858">
    <property type="entry name" value="TETRATRICOPEPTIDE REPEAT PROTEIN 6"/>
    <property type="match status" value="1"/>
</dbReference>
<dbReference type="PROSITE" id="PS50005">
    <property type="entry name" value="TPR"/>
    <property type="match status" value="5"/>
</dbReference>
<dbReference type="PANTHER" id="PTHR44858:SF1">
    <property type="entry name" value="UDP-N-ACETYLGLUCOSAMINE--PEPTIDE N-ACETYLGLUCOSAMINYLTRANSFERASE SPINDLY-RELATED"/>
    <property type="match status" value="1"/>
</dbReference>
<name>A0A210PJ82_MIZYE</name>
<gene>
    <name evidence="4" type="ORF">KP79_PYT12518</name>
</gene>
<sequence length="502" mass="56998">MELKRYLDSLEAFSNAIKLDSSYAEALYQRGVARTKLGMSKGIQDFNKALAINPKIFQAYLSRACYYGHRKNYTKAILNCNEAIKLQTQSVRAFLYRGALKYHIKAFDLAIQDLTKATSIDSSCALGYFNRAVCYQEKKDYQRALTDYGIVLLLGDDLRLQVLINRGLLYFERMDYTNALYDFKMAAKLKTSDQRILHTLGLCYHKMNQLKGALAVFTSCIEKNPAFLDGIIARGNVYMDCGGDGLRYARRDYERALLRDPLCLPARVNLAYTLQVSGKFMQAWTQFTTAIAIRPTFKPALEGRAIINLQMSNTFAAYQDINASIKVGPTAELYTNRGVVNQFMKDHVNAMRDYQAAIQMDPTYALAYFNAANVYFHTRHFRQAHDYYTKAILNNPKDESAFLNRAITKVMLRNAEGALSDFGEALKLSPHTAHMYFNRGNLYSSLGQYDTAEADYSKSLSLKPDDALVLKRRADVLGKLGRKGEAIEDYRLAVEIQSRRKS</sequence>
<evidence type="ECO:0000256" key="1">
    <source>
        <dbReference type="ARBA" id="ARBA00022737"/>
    </source>
</evidence>
<feature type="repeat" description="TPR" evidence="3">
    <location>
        <begin position="194"/>
        <end position="227"/>
    </location>
</feature>
<evidence type="ECO:0000256" key="2">
    <source>
        <dbReference type="ARBA" id="ARBA00022803"/>
    </source>
</evidence>
<dbReference type="AlphaFoldDB" id="A0A210PJ82"/>
<dbReference type="InterPro" id="IPR011990">
    <property type="entry name" value="TPR-like_helical_dom_sf"/>
</dbReference>
<dbReference type="SUPFAM" id="SSF48452">
    <property type="entry name" value="TPR-like"/>
    <property type="match status" value="1"/>
</dbReference>
<comment type="caution">
    <text evidence="4">The sequence shown here is derived from an EMBL/GenBank/DDBJ whole genome shotgun (WGS) entry which is preliminary data.</text>
</comment>
<keyword evidence="5" id="KW-1185">Reference proteome</keyword>
<dbReference type="SUPFAM" id="SSF81901">
    <property type="entry name" value="HCP-like"/>
    <property type="match status" value="1"/>
</dbReference>
<dbReference type="Proteomes" id="UP000242188">
    <property type="component" value="Unassembled WGS sequence"/>
</dbReference>
<proteinExistence type="predicted"/>
<feature type="repeat" description="TPR" evidence="3">
    <location>
        <begin position="365"/>
        <end position="398"/>
    </location>
</feature>
<dbReference type="Pfam" id="PF00515">
    <property type="entry name" value="TPR_1"/>
    <property type="match status" value="1"/>
</dbReference>
<protein>
    <submittedName>
        <fullName evidence="4">Tetratricopeptide repeat protein 6</fullName>
    </submittedName>
</protein>
<dbReference type="InterPro" id="IPR050498">
    <property type="entry name" value="Ycf3"/>
</dbReference>
<evidence type="ECO:0000313" key="4">
    <source>
        <dbReference type="EMBL" id="OWF36476.1"/>
    </source>
</evidence>
<reference evidence="4 5" key="1">
    <citation type="journal article" date="2017" name="Nat. Ecol. Evol.">
        <title>Scallop genome provides insights into evolution of bilaterian karyotype and development.</title>
        <authorList>
            <person name="Wang S."/>
            <person name="Zhang J."/>
            <person name="Jiao W."/>
            <person name="Li J."/>
            <person name="Xun X."/>
            <person name="Sun Y."/>
            <person name="Guo X."/>
            <person name="Huan P."/>
            <person name="Dong B."/>
            <person name="Zhang L."/>
            <person name="Hu X."/>
            <person name="Sun X."/>
            <person name="Wang J."/>
            <person name="Zhao C."/>
            <person name="Wang Y."/>
            <person name="Wang D."/>
            <person name="Huang X."/>
            <person name="Wang R."/>
            <person name="Lv J."/>
            <person name="Li Y."/>
            <person name="Zhang Z."/>
            <person name="Liu B."/>
            <person name="Lu W."/>
            <person name="Hui Y."/>
            <person name="Liang J."/>
            <person name="Zhou Z."/>
            <person name="Hou R."/>
            <person name="Li X."/>
            <person name="Liu Y."/>
            <person name="Li H."/>
            <person name="Ning X."/>
            <person name="Lin Y."/>
            <person name="Zhao L."/>
            <person name="Xing Q."/>
            <person name="Dou J."/>
            <person name="Li Y."/>
            <person name="Mao J."/>
            <person name="Guo H."/>
            <person name="Dou H."/>
            <person name="Li T."/>
            <person name="Mu C."/>
            <person name="Jiang W."/>
            <person name="Fu Q."/>
            <person name="Fu X."/>
            <person name="Miao Y."/>
            <person name="Liu J."/>
            <person name="Yu Q."/>
            <person name="Li R."/>
            <person name="Liao H."/>
            <person name="Li X."/>
            <person name="Kong Y."/>
            <person name="Jiang Z."/>
            <person name="Chourrout D."/>
            <person name="Li R."/>
            <person name="Bao Z."/>
        </authorList>
    </citation>
    <scope>NUCLEOTIDE SEQUENCE [LARGE SCALE GENOMIC DNA]</scope>
    <source>
        <strain evidence="4 5">PY_sf001</strain>
    </source>
</reference>
<dbReference type="PROSITE" id="PS50293">
    <property type="entry name" value="TPR_REGION"/>
    <property type="match status" value="1"/>
</dbReference>
<dbReference type="InterPro" id="IPR013105">
    <property type="entry name" value="TPR_2"/>
</dbReference>
<accession>A0A210PJ82</accession>
<dbReference type="Pfam" id="PF07719">
    <property type="entry name" value="TPR_2"/>
    <property type="match status" value="1"/>
</dbReference>